<dbReference type="PANTHER" id="PTHR44846">
    <property type="entry name" value="MANNOSYL-D-GLYCERATE TRANSPORT/METABOLISM SYSTEM REPRESSOR MNGR-RELATED"/>
    <property type="match status" value="1"/>
</dbReference>
<accession>A0A9D1IJF5</accession>
<dbReference type="GO" id="GO:0045892">
    <property type="term" value="P:negative regulation of DNA-templated transcription"/>
    <property type="evidence" value="ECO:0007669"/>
    <property type="project" value="TreeGrafter"/>
</dbReference>
<dbReference type="EMBL" id="DVMY01000029">
    <property type="protein sequence ID" value="HIU36929.1"/>
    <property type="molecule type" value="Genomic_DNA"/>
</dbReference>
<keyword evidence="1" id="KW-0805">Transcription regulation</keyword>
<evidence type="ECO:0000313" key="6">
    <source>
        <dbReference type="Proteomes" id="UP000824083"/>
    </source>
</evidence>
<dbReference type="PROSITE" id="PS50949">
    <property type="entry name" value="HTH_GNTR"/>
    <property type="match status" value="1"/>
</dbReference>
<dbReference type="GO" id="GO:0003677">
    <property type="term" value="F:DNA binding"/>
    <property type="evidence" value="ECO:0007669"/>
    <property type="project" value="UniProtKB-KW"/>
</dbReference>
<dbReference type="Gene3D" id="3.40.1410.10">
    <property type="entry name" value="Chorismate lyase-like"/>
    <property type="match status" value="1"/>
</dbReference>
<feature type="domain" description="HTH gntR-type" evidence="4">
    <location>
        <begin position="19"/>
        <end position="87"/>
    </location>
</feature>
<proteinExistence type="predicted"/>
<dbReference type="InterPro" id="IPR036390">
    <property type="entry name" value="WH_DNA-bd_sf"/>
</dbReference>
<reference evidence="5" key="2">
    <citation type="journal article" date="2021" name="PeerJ">
        <title>Extensive microbial diversity within the chicken gut microbiome revealed by metagenomics and culture.</title>
        <authorList>
            <person name="Gilroy R."/>
            <person name="Ravi A."/>
            <person name="Getino M."/>
            <person name="Pursley I."/>
            <person name="Horton D.L."/>
            <person name="Alikhan N.F."/>
            <person name="Baker D."/>
            <person name="Gharbi K."/>
            <person name="Hall N."/>
            <person name="Watson M."/>
            <person name="Adriaenssens E.M."/>
            <person name="Foster-Nyarko E."/>
            <person name="Jarju S."/>
            <person name="Secka A."/>
            <person name="Antonio M."/>
            <person name="Oren A."/>
            <person name="Chaudhuri R.R."/>
            <person name="La Ragione R."/>
            <person name="Hildebrand F."/>
            <person name="Pallen M.J."/>
        </authorList>
    </citation>
    <scope>NUCLEOTIDE SEQUENCE</scope>
    <source>
        <strain evidence="5">7463</strain>
    </source>
</reference>
<dbReference type="SUPFAM" id="SSF46785">
    <property type="entry name" value="Winged helix' DNA-binding domain"/>
    <property type="match status" value="1"/>
</dbReference>
<dbReference type="CDD" id="cd07377">
    <property type="entry name" value="WHTH_GntR"/>
    <property type="match status" value="1"/>
</dbReference>
<dbReference type="SMART" id="SM00866">
    <property type="entry name" value="UTRA"/>
    <property type="match status" value="1"/>
</dbReference>
<keyword evidence="2" id="KW-0238">DNA-binding</keyword>
<dbReference type="PRINTS" id="PR00035">
    <property type="entry name" value="HTHGNTR"/>
</dbReference>
<dbReference type="InterPro" id="IPR036388">
    <property type="entry name" value="WH-like_DNA-bd_sf"/>
</dbReference>
<comment type="caution">
    <text evidence="5">The sequence shown here is derived from an EMBL/GenBank/DDBJ whole genome shotgun (WGS) entry which is preliminary data.</text>
</comment>
<dbReference type="PANTHER" id="PTHR44846:SF1">
    <property type="entry name" value="MANNOSYL-D-GLYCERATE TRANSPORT_METABOLISM SYSTEM REPRESSOR MNGR-RELATED"/>
    <property type="match status" value="1"/>
</dbReference>
<dbReference type="Pfam" id="PF07702">
    <property type="entry name" value="UTRA"/>
    <property type="match status" value="1"/>
</dbReference>
<dbReference type="Pfam" id="PF00392">
    <property type="entry name" value="GntR"/>
    <property type="match status" value="1"/>
</dbReference>
<evidence type="ECO:0000259" key="4">
    <source>
        <dbReference type="PROSITE" id="PS50949"/>
    </source>
</evidence>
<dbReference type="FunFam" id="1.10.10.10:FF:000079">
    <property type="entry name" value="GntR family transcriptional regulator"/>
    <property type="match status" value="1"/>
</dbReference>
<dbReference type="Proteomes" id="UP000824083">
    <property type="component" value="Unassembled WGS sequence"/>
</dbReference>
<dbReference type="SMART" id="SM00345">
    <property type="entry name" value="HTH_GNTR"/>
    <property type="match status" value="1"/>
</dbReference>
<evidence type="ECO:0000256" key="1">
    <source>
        <dbReference type="ARBA" id="ARBA00023015"/>
    </source>
</evidence>
<dbReference type="InterPro" id="IPR011663">
    <property type="entry name" value="UTRA"/>
</dbReference>
<reference evidence="5" key="1">
    <citation type="submission" date="2020-10" db="EMBL/GenBank/DDBJ databases">
        <authorList>
            <person name="Gilroy R."/>
        </authorList>
    </citation>
    <scope>NUCLEOTIDE SEQUENCE</scope>
    <source>
        <strain evidence="5">7463</strain>
    </source>
</reference>
<keyword evidence="3" id="KW-0804">Transcription</keyword>
<dbReference type="InterPro" id="IPR028978">
    <property type="entry name" value="Chorismate_lyase_/UTRA_dom_sf"/>
</dbReference>
<dbReference type="InterPro" id="IPR000524">
    <property type="entry name" value="Tscrpt_reg_HTH_GntR"/>
</dbReference>
<evidence type="ECO:0000313" key="5">
    <source>
        <dbReference type="EMBL" id="HIU36929.1"/>
    </source>
</evidence>
<evidence type="ECO:0000256" key="3">
    <source>
        <dbReference type="ARBA" id="ARBA00023163"/>
    </source>
</evidence>
<dbReference type="SUPFAM" id="SSF64288">
    <property type="entry name" value="Chorismate lyase-like"/>
    <property type="match status" value="1"/>
</dbReference>
<sequence>MFENVVLGGEKEEFFPSRSPLFEQVKASIIKKIQTGEWHHDDVLPNEIELAKSFKVSQGTLRRALKELVQEGFLVRKQGKGTYVSSYEAEFDAFYSKFVPIRADDPARKWKTRVHMTDFEIIYPSARVCHLMSIKDPSEQIIHIKRLHYSQLESDDKVDTFDELFLRKKYFPELTRERFLGQKNSLYAFYQREFDVTIMHCRDILKATLLNAEQAQLAGLTLPYPAIIQQRQAFDINNNLVELRYLTTITDYCHYETIR</sequence>
<dbReference type="Gene3D" id="1.10.10.10">
    <property type="entry name" value="Winged helix-like DNA-binding domain superfamily/Winged helix DNA-binding domain"/>
    <property type="match status" value="1"/>
</dbReference>
<name>A0A9D1IJF5_9BURK</name>
<dbReference type="InterPro" id="IPR050679">
    <property type="entry name" value="Bact_HTH_transcr_reg"/>
</dbReference>
<protein>
    <submittedName>
        <fullName evidence="5">GntR family transcriptional regulator</fullName>
    </submittedName>
</protein>
<dbReference type="GO" id="GO:0003700">
    <property type="term" value="F:DNA-binding transcription factor activity"/>
    <property type="evidence" value="ECO:0007669"/>
    <property type="project" value="InterPro"/>
</dbReference>
<organism evidence="5 6">
    <name type="scientific">Candidatus Aphodousia faecigallinarum</name>
    <dbReference type="NCBI Taxonomy" id="2840677"/>
    <lineage>
        <taxon>Bacteria</taxon>
        <taxon>Pseudomonadati</taxon>
        <taxon>Pseudomonadota</taxon>
        <taxon>Betaproteobacteria</taxon>
        <taxon>Burkholderiales</taxon>
        <taxon>Sutterellaceae</taxon>
        <taxon>Sutterellaceae incertae sedis</taxon>
        <taxon>Candidatus Aphodousia</taxon>
    </lineage>
</organism>
<gene>
    <name evidence="5" type="ORF">IAC56_01430</name>
</gene>
<evidence type="ECO:0000256" key="2">
    <source>
        <dbReference type="ARBA" id="ARBA00023125"/>
    </source>
</evidence>
<dbReference type="AlphaFoldDB" id="A0A9D1IJF5"/>